<protein>
    <recommendedName>
        <fullName evidence="1">Retroviral polymerase SH3-like domain-containing protein</fullName>
    </recommendedName>
</protein>
<accession>A0AAD4VWA7</accession>
<dbReference type="Proteomes" id="UP001054821">
    <property type="component" value="Chromosome 4"/>
</dbReference>
<gene>
    <name evidence="2" type="ORF">L3X38_022633</name>
</gene>
<sequence length="163" mass="18739">MHFFEWVDNETYPRGKQVVPGLLRRLRAMEEKVEQRNVTSRIGSAVALYCQLRAPLFDLTVLFLGTHEQLSSGVYALIPSDERTKLKPKSLEWIFLSFESGVKGFKISDPLNQKKIHSGDVVFDEKTMPMINVKKPEAMEDIVEIKTTVTIPSWRVFRDTPQV</sequence>
<keyword evidence="3" id="KW-1185">Reference proteome</keyword>
<organism evidence="2 3">
    <name type="scientific">Prunus dulcis</name>
    <name type="common">Almond</name>
    <name type="synonym">Amygdalus dulcis</name>
    <dbReference type="NCBI Taxonomy" id="3755"/>
    <lineage>
        <taxon>Eukaryota</taxon>
        <taxon>Viridiplantae</taxon>
        <taxon>Streptophyta</taxon>
        <taxon>Embryophyta</taxon>
        <taxon>Tracheophyta</taxon>
        <taxon>Spermatophyta</taxon>
        <taxon>Magnoliopsida</taxon>
        <taxon>eudicotyledons</taxon>
        <taxon>Gunneridae</taxon>
        <taxon>Pentapetalae</taxon>
        <taxon>rosids</taxon>
        <taxon>fabids</taxon>
        <taxon>Rosales</taxon>
        <taxon>Rosaceae</taxon>
        <taxon>Amygdaloideae</taxon>
        <taxon>Amygdaleae</taxon>
        <taxon>Prunus</taxon>
    </lineage>
</organism>
<dbReference type="Pfam" id="PF25597">
    <property type="entry name" value="SH3_retrovirus"/>
    <property type="match status" value="1"/>
</dbReference>
<reference evidence="2 3" key="1">
    <citation type="journal article" date="2022" name="G3 (Bethesda)">
        <title>Whole-genome sequence and methylome profiling of the almond [Prunus dulcis (Mill.) D.A. Webb] cultivar 'Nonpareil'.</title>
        <authorList>
            <person name="D'Amico-Willman K.M."/>
            <person name="Ouma W.Z."/>
            <person name="Meulia T."/>
            <person name="Sideli G.M."/>
            <person name="Gradziel T.M."/>
            <person name="Fresnedo-Ramirez J."/>
        </authorList>
    </citation>
    <scope>NUCLEOTIDE SEQUENCE [LARGE SCALE GENOMIC DNA]</scope>
    <source>
        <strain evidence="2">Clone GOH B32 T37-40</strain>
    </source>
</reference>
<comment type="caution">
    <text evidence="2">The sequence shown here is derived from an EMBL/GenBank/DDBJ whole genome shotgun (WGS) entry which is preliminary data.</text>
</comment>
<evidence type="ECO:0000313" key="2">
    <source>
        <dbReference type="EMBL" id="KAI5332504.1"/>
    </source>
</evidence>
<feature type="domain" description="Retroviral polymerase SH3-like" evidence="1">
    <location>
        <begin position="74"/>
        <end position="129"/>
    </location>
</feature>
<proteinExistence type="predicted"/>
<dbReference type="AlphaFoldDB" id="A0AAD4VWA7"/>
<dbReference type="EMBL" id="JAJFAZ020000004">
    <property type="protein sequence ID" value="KAI5332504.1"/>
    <property type="molecule type" value="Genomic_DNA"/>
</dbReference>
<name>A0AAD4VWA7_PRUDU</name>
<evidence type="ECO:0000259" key="1">
    <source>
        <dbReference type="Pfam" id="PF25597"/>
    </source>
</evidence>
<evidence type="ECO:0000313" key="3">
    <source>
        <dbReference type="Proteomes" id="UP001054821"/>
    </source>
</evidence>
<dbReference type="InterPro" id="IPR057670">
    <property type="entry name" value="SH3_retrovirus"/>
</dbReference>